<proteinExistence type="predicted"/>
<dbReference type="InterPro" id="IPR027417">
    <property type="entry name" value="P-loop_NTPase"/>
</dbReference>
<dbReference type="OrthoDB" id="9768004at2"/>
<dbReference type="Proteomes" id="UP000234331">
    <property type="component" value="Unassembled WGS sequence"/>
</dbReference>
<reference evidence="2 3" key="1">
    <citation type="submission" date="2017-06" db="EMBL/GenBank/DDBJ databases">
        <authorList>
            <person name="Kim H.J."/>
            <person name="Triplett B.A."/>
        </authorList>
    </citation>
    <scope>NUCLEOTIDE SEQUENCE [LARGE SCALE GENOMIC DNA]</scope>
    <source>
        <strain evidence="2">FRACA_ARgP5</strain>
    </source>
</reference>
<dbReference type="InterPro" id="IPR042095">
    <property type="entry name" value="SUMF_sf"/>
</dbReference>
<name>A0A2I2KT15_9ACTN</name>
<dbReference type="InterPro" id="IPR016187">
    <property type="entry name" value="CTDL_fold"/>
</dbReference>
<dbReference type="PANTHER" id="PTHR23150:SF19">
    <property type="entry name" value="FORMYLGLYCINE-GENERATING ENZYME"/>
    <property type="match status" value="1"/>
</dbReference>
<organism evidence="2 3">
    <name type="scientific">Frankia canadensis</name>
    <dbReference type="NCBI Taxonomy" id="1836972"/>
    <lineage>
        <taxon>Bacteria</taxon>
        <taxon>Bacillati</taxon>
        <taxon>Actinomycetota</taxon>
        <taxon>Actinomycetes</taxon>
        <taxon>Frankiales</taxon>
        <taxon>Frankiaceae</taxon>
        <taxon>Frankia</taxon>
    </lineage>
</organism>
<dbReference type="SUPFAM" id="SSF56436">
    <property type="entry name" value="C-type lectin-like"/>
    <property type="match status" value="1"/>
</dbReference>
<feature type="domain" description="Sulfatase-modifying factor enzyme-like" evidence="1">
    <location>
        <begin position="681"/>
        <end position="892"/>
    </location>
</feature>
<dbReference type="RefSeq" id="WP_101832423.1">
    <property type="nucleotide sequence ID" value="NZ_FZMO01000201.1"/>
</dbReference>
<keyword evidence="3" id="KW-1185">Reference proteome</keyword>
<dbReference type="GO" id="GO:0120147">
    <property type="term" value="F:formylglycine-generating oxidase activity"/>
    <property type="evidence" value="ECO:0007669"/>
    <property type="project" value="TreeGrafter"/>
</dbReference>
<gene>
    <name evidence="2" type="ORF">FRACA_280033</name>
</gene>
<dbReference type="AlphaFoldDB" id="A0A2I2KT15"/>
<dbReference type="EMBL" id="FZMO01000201">
    <property type="protein sequence ID" value="SNQ48811.1"/>
    <property type="molecule type" value="Genomic_DNA"/>
</dbReference>
<dbReference type="SUPFAM" id="SSF52540">
    <property type="entry name" value="P-loop containing nucleoside triphosphate hydrolases"/>
    <property type="match status" value="1"/>
</dbReference>
<evidence type="ECO:0000259" key="1">
    <source>
        <dbReference type="Pfam" id="PF03781"/>
    </source>
</evidence>
<protein>
    <recommendedName>
        <fullName evidence="1">Sulfatase-modifying factor enzyme-like domain-containing protein</fullName>
    </recommendedName>
</protein>
<evidence type="ECO:0000313" key="3">
    <source>
        <dbReference type="Proteomes" id="UP000234331"/>
    </source>
</evidence>
<sequence length="895" mass="98581">MTESVDDRLHRLQTELNGHDRIARHLGLDFTRPIKSLGDGYPENTVSLVGKITERLLKQLWAHHEVPGDPASKALNDLIKGCRPHIRSTNVINALTDIQRLRNRSAHDGYDIAEEDGLLAVRRLLDVLDWFTTTDVASITGDAPSLDPVVEQKAEFLAGLYSTLGYRAIKLFNLSESTVYQLFCRQVGLQAEYVEIMLSRSLEELNQVLTQTGGELLDTQLPKHTRFLVVEDEPATPVAPFADGEIRIVAYQRFVERIIDVPSHVADLAASYPRTSGDGASPIVIAGDVLAADQRTGEMAVTETSDAADILRRLAGTSANVLVIGGAGSGKTTLLKRLVAAESEAITHRYRFYLDMSLKDPVEDFGEFVTRALKPYMDVPRNRVFDVFLYLIRSGSVLCVLDAIDEAVTSTSLAAFLDVFADVAQAMSAESTVVMASRYSFLADSPEVRRLLNSSSLISERLVQQLHAGGVDPLELPQFSVVRLTDLNLHADERVYRVSPLELRLAQQTGRLAGGPSTYVAEHLTDLIAARVEQVLAAAGLTDLRAALDAYLGPAFLADQAVFTLADICTHVGIRCFTAGRVALESFLLAPLFRSAGNGDVALVHTVFQEYFAARWLRTAVGREEAARAREPILTEQVRSFLAHLGADPVASSPRAVPPATYLVGPSHRLLMRRIEQEVLFDEFPVTVRRYNEFLAAVAAQGCSQWDHPDTPPDHSHEPWRERLRNPEYYTDPQYEDFPAICVSWWSAYAFARFEGKRLPTCVEWEVAARGTDGRLFPWGDAFDLAAANCADSWSGRPLVTYEVWKGEIDGGRLRECAPMSVLDHPGNVSPFGIRGMAGNVWEWTSTVFGAINSAAVCGGSYDNPYRAVQASSKALYVRRGSSNAVGFRCVREGQ</sequence>
<dbReference type="InterPro" id="IPR005532">
    <property type="entry name" value="SUMF_dom"/>
</dbReference>
<accession>A0A2I2KT15</accession>
<dbReference type="Gene3D" id="3.90.1580.10">
    <property type="entry name" value="paralog of FGE (formylglycine-generating enzyme)"/>
    <property type="match status" value="1"/>
</dbReference>
<dbReference type="Gene3D" id="3.40.50.300">
    <property type="entry name" value="P-loop containing nucleotide triphosphate hydrolases"/>
    <property type="match status" value="1"/>
</dbReference>
<dbReference type="InterPro" id="IPR051043">
    <property type="entry name" value="Sulfatase_Mod_Factor_Kinase"/>
</dbReference>
<dbReference type="Pfam" id="PF03781">
    <property type="entry name" value="FGE-sulfatase"/>
    <property type="match status" value="1"/>
</dbReference>
<evidence type="ECO:0000313" key="2">
    <source>
        <dbReference type="EMBL" id="SNQ48811.1"/>
    </source>
</evidence>
<dbReference type="PANTHER" id="PTHR23150">
    <property type="entry name" value="SULFATASE MODIFYING FACTOR 1, 2"/>
    <property type="match status" value="1"/>
</dbReference>